<dbReference type="EC" id="3.4.21.4" evidence="10"/>
<evidence type="ECO:0000256" key="10">
    <source>
        <dbReference type="ARBA" id="ARBA00038868"/>
    </source>
</evidence>
<dbReference type="PANTHER" id="PTHR24276:SF91">
    <property type="entry name" value="AT26814P-RELATED"/>
    <property type="match status" value="1"/>
</dbReference>
<gene>
    <name evidence="12" type="primary">Dsec\GM12217</name>
    <name evidence="12" type="ORF">Dsec_GM12217</name>
</gene>
<dbReference type="PROSITE" id="PS50240">
    <property type="entry name" value="TRYPSIN_DOM"/>
    <property type="match status" value="1"/>
</dbReference>
<feature type="domain" description="Peptidase S1" evidence="11">
    <location>
        <begin position="69"/>
        <end position="291"/>
    </location>
</feature>
<dbReference type="EMBL" id="CH480819">
    <property type="protein sequence ID" value="EDW53414.1"/>
    <property type="molecule type" value="Genomic_DNA"/>
</dbReference>
<evidence type="ECO:0000313" key="12">
    <source>
        <dbReference type="EMBL" id="EDW53414.1"/>
    </source>
</evidence>
<dbReference type="PRINTS" id="PR00722">
    <property type="entry name" value="CHYMOTRYPSIN"/>
</dbReference>
<evidence type="ECO:0000256" key="3">
    <source>
        <dbReference type="ARBA" id="ARBA00022670"/>
    </source>
</evidence>
<organism evidence="13">
    <name type="scientific">Drosophila sechellia</name>
    <name type="common">Fruit fly</name>
    <dbReference type="NCBI Taxonomy" id="7238"/>
    <lineage>
        <taxon>Eukaryota</taxon>
        <taxon>Metazoa</taxon>
        <taxon>Ecdysozoa</taxon>
        <taxon>Arthropoda</taxon>
        <taxon>Hexapoda</taxon>
        <taxon>Insecta</taxon>
        <taxon>Pterygota</taxon>
        <taxon>Neoptera</taxon>
        <taxon>Endopterygota</taxon>
        <taxon>Diptera</taxon>
        <taxon>Brachycera</taxon>
        <taxon>Muscomorpha</taxon>
        <taxon>Ephydroidea</taxon>
        <taxon>Drosophilidae</taxon>
        <taxon>Drosophila</taxon>
        <taxon>Sophophora</taxon>
    </lineage>
</organism>
<comment type="catalytic activity">
    <reaction evidence="9">
        <text>Preferential cleavage: Arg-|-Xaa, Lys-|-Xaa.</text>
        <dbReference type="EC" id="3.4.21.4"/>
    </reaction>
</comment>
<evidence type="ECO:0000256" key="9">
    <source>
        <dbReference type="ARBA" id="ARBA00036320"/>
    </source>
</evidence>
<dbReference type="Gene3D" id="2.40.10.10">
    <property type="entry name" value="Trypsin-like serine proteases"/>
    <property type="match status" value="1"/>
</dbReference>
<dbReference type="SMART" id="SM00020">
    <property type="entry name" value="Tryp_SPc"/>
    <property type="match status" value="1"/>
</dbReference>
<evidence type="ECO:0000313" key="13">
    <source>
        <dbReference type="Proteomes" id="UP000001292"/>
    </source>
</evidence>
<dbReference type="PROSITE" id="PS00134">
    <property type="entry name" value="TRYPSIN_HIS"/>
    <property type="match status" value="1"/>
</dbReference>
<dbReference type="GO" id="GO:0004252">
    <property type="term" value="F:serine-type endopeptidase activity"/>
    <property type="evidence" value="ECO:0007669"/>
    <property type="project" value="UniProtKB-EC"/>
</dbReference>
<dbReference type="AlphaFoldDB" id="B4HZF7"/>
<dbReference type="SUPFAM" id="SSF50494">
    <property type="entry name" value="Trypsin-like serine proteases"/>
    <property type="match status" value="1"/>
</dbReference>
<dbReference type="InterPro" id="IPR018114">
    <property type="entry name" value="TRYPSIN_HIS"/>
</dbReference>
<dbReference type="SMR" id="B4HZF7"/>
<dbReference type="InterPro" id="IPR001314">
    <property type="entry name" value="Peptidase_S1A"/>
</dbReference>
<keyword evidence="6" id="KW-0720">Serine protease</keyword>
<sequence>MDVDDARCRENLKQKEIVSMVNTLVLGDGDGDGEVSPVAGSLHSELERVGDATMASGCLSLESRPDPRIVGGFPADIANIPYIVSIQLYGIHHCGGSIINNHTILTAAHCLTGVPHRLLKVKVGGTSRYRKDGELFSVADLQTHEKFNPKTMDYDIGVIRLTKNLTLSRKVKAIPINPERVADGTYATIAGWGFKSMNGPPSDRLRYARVPIVNQTACRNLLGKTVTDRMLCAGYLKGGTDACQMDSGGPLSVREQLVGIVSWGVGCALADKPGVYSRLDALYPWLDQVLNKSK</sequence>
<reference evidence="12 13" key="1">
    <citation type="journal article" date="2007" name="Nature">
        <title>Evolution of genes and genomes on the Drosophila phylogeny.</title>
        <authorList>
            <consortium name="Drosophila 12 Genomes Consortium"/>
            <person name="Clark A.G."/>
            <person name="Eisen M.B."/>
            <person name="Smith D.R."/>
            <person name="Bergman C.M."/>
            <person name="Oliver B."/>
            <person name="Markow T.A."/>
            <person name="Kaufman T.C."/>
            <person name="Kellis M."/>
            <person name="Gelbart W."/>
            <person name="Iyer V.N."/>
            <person name="Pollard D.A."/>
            <person name="Sackton T.B."/>
            <person name="Larracuente A.M."/>
            <person name="Singh N.D."/>
            <person name="Abad J.P."/>
            <person name="Abt D.N."/>
            <person name="Adryan B."/>
            <person name="Aguade M."/>
            <person name="Akashi H."/>
            <person name="Anderson W.W."/>
            <person name="Aquadro C.F."/>
            <person name="Ardell D.H."/>
            <person name="Arguello R."/>
            <person name="Artieri C.G."/>
            <person name="Barbash D.A."/>
            <person name="Barker D."/>
            <person name="Barsanti P."/>
            <person name="Batterham P."/>
            <person name="Batzoglou S."/>
            <person name="Begun D."/>
            <person name="Bhutkar A."/>
            <person name="Blanco E."/>
            <person name="Bosak S.A."/>
            <person name="Bradley R.K."/>
            <person name="Brand A.D."/>
            <person name="Brent M.R."/>
            <person name="Brooks A.N."/>
            <person name="Brown R.H."/>
            <person name="Butlin R.K."/>
            <person name="Caggese C."/>
            <person name="Calvi B.R."/>
            <person name="Bernardo de Carvalho A."/>
            <person name="Caspi A."/>
            <person name="Castrezana S."/>
            <person name="Celniker S.E."/>
            <person name="Chang J.L."/>
            <person name="Chapple C."/>
            <person name="Chatterji S."/>
            <person name="Chinwalla A."/>
            <person name="Civetta A."/>
            <person name="Clifton S.W."/>
            <person name="Comeron J.M."/>
            <person name="Costello J.C."/>
            <person name="Coyne J.A."/>
            <person name="Daub J."/>
            <person name="David R.G."/>
            <person name="Delcher A.L."/>
            <person name="Delehaunty K."/>
            <person name="Do C.B."/>
            <person name="Ebling H."/>
            <person name="Edwards K."/>
            <person name="Eickbush T."/>
            <person name="Evans J.D."/>
            <person name="Filipski A."/>
            <person name="Findeiss S."/>
            <person name="Freyhult E."/>
            <person name="Fulton L."/>
            <person name="Fulton R."/>
            <person name="Garcia A.C."/>
            <person name="Gardiner A."/>
            <person name="Garfield D.A."/>
            <person name="Garvin B.E."/>
            <person name="Gibson G."/>
            <person name="Gilbert D."/>
            <person name="Gnerre S."/>
            <person name="Godfrey J."/>
            <person name="Good R."/>
            <person name="Gotea V."/>
            <person name="Gravely B."/>
            <person name="Greenberg A.J."/>
            <person name="Griffiths-Jones S."/>
            <person name="Gross S."/>
            <person name="Guigo R."/>
            <person name="Gustafson E.A."/>
            <person name="Haerty W."/>
            <person name="Hahn M.W."/>
            <person name="Halligan D.L."/>
            <person name="Halpern A.L."/>
            <person name="Halter G.M."/>
            <person name="Han M.V."/>
            <person name="Heger A."/>
            <person name="Hillier L."/>
            <person name="Hinrichs A.S."/>
            <person name="Holmes I."/>
            <person name="Hoskins R.A."/>
            <person name="Hubisz M.J."/>
            <person name="Hultmark D."/>
            <person name="Huntley M.A."/>
            <person name="Jaffe D.B."/>
            <person name="Jagadeeshan S."/>
            <person name="Jeck W.R."/>
            <person name="Johnson J."/>
            <person name="Jones C.D."/>
            <person name="Jordan W.C."/>
            <person name="Karpen G.H."/>
            <person name="Kataoka E."/>
            <person name="Keightley P.D."/>
            <person name="Kheradpour P."/>
            <person name="Kirkness E.F."/>
            <person name="Koerich L.B."/>
            <person name="Kristiansen K."/>
            <person name="Kudrna D."/>
            <person name="Kulathinal R.J."/>
            <person name="Kumar S."/>
            <person name="Kwok R."/>
            <person name="Lander E."/>
            <person name="Langley C.H."/>
            <person name="Lapoint R."/>
            <person name="Lazzaro B.P."/>
            <person name="Lee S.J."/>
            <person name="Levesque L."/>
            <person name="Li R."/>
            <person name="Lin C.F."/>
            <person name="Lin M.F."/>
            <person name="Lindblad-Toh K."/>
            <person name="Llopart A."/>
            <person name="Long M."/>
            <person name="Low L."/>
            <person name="Lozovsky E."/>
            <person name="Lu J."/>
            <person name="Luo M."/>
            <person name="Machado C.A."/>
            <person name="Makalowski W."/>
            <person name="Marzo M."/>
            <person name="Matsuda M."/>
            <person name="Matzkin L."/>
            <person name="McAllister B."/>
            <person name="McBride C.S."/>
            <person name="McKernan B."/>
            <person name="McKernan K."/>
            <person name="Mendez-Lago M."/>
            <person name="Minx P."/>
            <person name="Mollenhauer M.U."/>
            <person name="Montooth K."/>
            <person name="Mount S.M."/>
            <person name="Mu X."/>
            <person name="Myers E."/>
            <person name="Negre B."/>
            <person name="Newfeld S."/>
            <person name="Nielsen R."/>
            <person name="Noor M.A."/>
            <person name="O'Grady P."/>
            <person name="Pachter L."/>
            <person name="Papaceit M."/>
            <person name="Parisi M.J."/>
            <person name="Parisi M."/>
            <person name="Parts L."/>
            <person name="Pedersen J.S."/>
            <person name="Pesole G."/>
            <person name="Phillippy A.M."/>
            <person name="Ponting C.P."/>
            <person name="Pop M."/>
            <person name="Porcelli D."/>
            <person name="Powell J.R."/>
            <person name="Prohaska S."/>
            <person name="Pruitt K."/>
            <person name="Puig M."/>
            <person name="Quesneville H."/>
            <person name="Ram K.R."/>
            <person name="Rand D."/>
            <person name="Rasmussen M.D."/>
            <person name="Reed L.K."/>
            <person name="Reenan R."/>
            <person name="Reily A."/>
            <person name="Remington K.A."/>
            <person name="Rieger T.T."/>
            <person name="Ritchie M.G."/>
            <person name="Robin C."/>
            <person name="Rogers Y.H."/>
            <person name="Rohde C."/>
            <person name="Rozas J."/>
            <person name="Rubenfield M.J."/>
            <person name="Ruiz A."/>
            <person name="Russo S."/>
            <person name="Salzberg S.L."/>
            <person name="Sanchez-Gracia A."/>
            <person name="Saranga D.J."/>
            <person name="Sato H."/>
            <person name="Schaeffer S.W."/>
            <person name="Schatz M.C."/>
            <person name="Schlenke T."/>
            <person name="Schwartz R."/>
            <person name="Segarra C."/>
            <person name="Singh R.S."/>
            <person name="Sirot L."/>
            <person name="Sirota M."/>
            <person name="Sisneros N.B."/>
            <person name="Smith C.D."/>
            <person name="Smith T.F."/>
            <person name="Spieth J."/>
            <person name="Stage D.E."/>
            <person name="Stark A."/>
            <person name="Stephan W."/>
            <person name="Strausberg R.L."/>
            <person name="Strempel S."/>
            <person name="Sturgill D."/>
            <person name="Sutton G."/>
            <person name="Sutton G.G."/>
            <person name="Tao W."/>
            <person name="Teichmann S."/>
            <person name="Tobari Y.N."/>
            <person name="Tomimura Y."/>
            <person name="Tsolas J.M."/>
            <person name="Valente V.L."/>
            <person name="Venter E."/>
            <person name="Venter J.C."/>
            <person name="Vicario S."/>
            <person name="Vieira F.G."/>
            <person name="Vilella A.J."/>
            <person name="Villasante A."/>
            <person name="Walenz B."/>
            <person name="Wang J."/>
            <person name="Wasserman M."/>
            <person name="Watts T."/>
            <person name="Wilson D."/>
            <person name="Wilson R.K."/>
            <person name="Wing R.A."/>
            <person name="Wolfner M.F."/>
            <person name="Wong A."/>
            <person name="Wong G.K."/>
            <person name="Wu C.I."/>
            <person name="Wu G."/>
            <person name="Yamamoto D."/>
            <person name="Yang H.P."/>
            <person name="Yang S.P."/>
            <person name="Yorke J.A."/>
            <person name="Yoshida K."/>
            <person name="Zdobnov E."/>
            <person name="Zhang P."/>
            <person name="Zhang Y."/>
            <person name="Zimin A.V."/>
            <person name="Baldwin J."/>
            <person name="Abdouelleil A."/>
            <person name="Abdulkadir J."/>
            <person name="Abebe A."/>
            <person name="Abera B."/>
            <person name="Abreu J."/>
            <person name="Acer S.C."/>
            <person name="Aftuck L."/>
            <person name="Alexander A."/>
            <person name="An P."/>
            <person name="Anderson E."/>
            <person name="Anderson S."/>
            <person name="Arachi H."/>
            <person name="Azer M."/>
            <person name="Bachantsang P."/>
            <person name="Barry A."/>
            <person name="Bayul T."/>
            <person name="Berlin A."/>
            <person name="Bessette D."/>
            <person name="Bloom T."/>
            <person name="Blye J."/>
            <person name="Boguslavskiy L."/>
            <person name="Bonnet C."/>
            <person name="Boukhgalter B."/>
            <person name="Bourzgui I."/>
            <person name="Brown A."/>
            <person name="Cahill P."/>
            <person name="Channer S."/>
            <person name="Cheshatsang Y."/>
            <person name="Chuda L."/>
            <person name="Citroen M."/>
            <person name="Collymore A."/>
            <person name="Cooke P."/>
            <person name="Costello M."/>
            <person name="D'Aco K."/>
            <person name="Daza R."/>
            <person name="De Haan G."/>
            <person name="DeGray S."/>
            <person name="DeMaso C."/>
            <person name="Dhargay N."/>
            <person name="Dooley K."/>
            <person name="Dooley E."/>
            <person name="Doricent M."/>
            <person name="Dorje P."/>
            <person name="Dorjee K."/>
            <person name="Dupes A."/>
            <person name="Elong R."/>
            <person name="Falk J."/>
            <person name="Farina A."/>
            <person name="Faro S."/>
            <person name="Ferguson D."/>
            <person name="Fisher S."/>
            <person name="Foley C.D."/>
            <person name="Franke A."/>
            <person name="Friedrich D."/>
            <person name="Gadbois L."/>
            <person name="Gearin G."/>
            <person name="Gearin C.R."/>
            <person name="Giannoukos G."/>
            <person name="Goode T."/>
            <person name="Graham J."/>
            <person name="Grandbois E."/>
            <person name="Grewal S."/>
            <person name="Gyaltsen K."/>
            <person name="Hafez N."/>
            <person name="Hagos B."/>
            <person name="Hall J."/>
            <person name="Henson C."/>
            <person name="Hollinger A."/>
            <person name="Honan T."/>
            <person name="Huard M.D."/>
            <person name="Hughes L."/>
            <person name="Hurhula B."/>
            <person name="Husby M.E."/>
            <person name="Kamat A."/>
            <person name="Kanga B."/>
            <person name="Kashin S."/>
            <person name="Khazanovich D."/>
            <person name="Kisner P."/>
            <person name="Lance K."/>
            <person name="Lara M."/>
            <person name="Lee W."/>
            <person name="Lennon N."/>
            <person name="Letendre F."/>
            <person name="LeVine R."/>
            <person name="Lipovsky A."/>
            <person name="Liu X."/>
            <person name="Liu J."/>
            <person name="Liu S."/>
            <person name="Lokyitsang T."/>
            <person name="Lokyitsang Y."/>
            <person name="Lubonja R."/>
            <person name="Lui A."/>
            <person name="MacDonald P."/>
            <person name="Magnisalis V."/>
            <person name="Maru K."/>
            <person name="Matthews C."/>
            <person name="McCusker W."/>
            <person name="McDonough S."/>
            <person name="Mehta T."/>
            <person name="Meldrim J."/>
            <person name="Meneus L."/>
            <person name="Mihai O."/>
            <person name="Mihalev A."/>
            <person name="Mihova T."/>
            <person name="Mittelman R."/>
            <person name="Mlenga V."/>
            <person name="Montmayeur A."/>
            <person name="Mulrain L."/>
            <person name="Navidi A."/>
            <person name="Naylor J."/>
            <person name="Negash T."/>
            <person name="Nguyen T."/>
            <person name="Nguyen N."/>
            <person name="Nicol R."/>
            <person name="Norbu C."/>
            <person name="Norbu N."/>
            <person name="Novod N."/>
            <person name="O'Neill B."/>
            <person name="Osman S."/>
            <person name="Markiewicz E."/>
            <person name="Oyono O.L."/>
            <person name="Patti C."/>
            <person name="Phunkhang P."/>
            <person name="Pierre F."/>
            <person name="Priest M."/>
            <person name="Raghuraman S."/>
            <person name="Rege F."/>
            <person name="Reyes R."/>
            <person name="Rise C."/>
            <person name="Rogov P."/>
            <person name="Ross K."/>
            <person name="Ryan E."/>
            <person name="Settipalli S."/>
            <person name="Shea T."/>
            <person name="Sherpa N."/>
            <person name="Shi L."/>
            <person name="Shih D."/>
            <person name="Sparrow T."/>
            <person name="Spaulding J."/>
            <person name="Stalker J."/>
            <person name="Stange-Thomann N."/>
            <person name="Stavropoulos S."/>
            <person name="Stone C."/>
            <person name="Strader C."/>
            <person name="Tesfaye S."/>
            <person name="Thomson T."/>
            <person name="Thoulutsang Y."/>
            <person name="Thoulutsang D."/>
            <person name="Topham K."/>
            <person name="Topping I."/>
            <person name="Tsamla T."/>
            <person name="Vassiliev H."/>
            <person name="Vo A."/>
            <person name="Wangchuk T."/>
            <person name="Wangdi T."/>
            <person name="Weiand M."/>
            <person name="Wilkinson J."/>
            <person name="Wilson A."/>
            <person name="Yadav S."/>
            <person name="Young G."/>
            <person name="Yu Q."/>
            <person name="Zembek L."/>
            <person name="Zhong D."/>
            <person name="Zimmer A."/>
            <person name="Zwirko Z."/>
            <person name="Jaffe D.B."/>
            <person name="Alvarez P."/>
            <person name="Brockman W."/>
            <person name="Butler J."/>
            <person name="Chin C."/>
            <person name="Gnerre S."/>
            <person name="Grabherr M."/>
            <person name="Kleber M."/>
            <person name="Mauceli E."/>
            <person name="MacCallum I."/>
        </authorList>
    </citation>
    <scope>NUCLEOTIDE SEQUENCE [LARGE SCALE GENOMIC DNA]</scope>
    <source>
        <strain evidence="13">Rob3c / Tucson 14021-0248.25</strain>
    </source>
</reference>
<dbReference type="Proteomes" id="UP000001292">
    <property type="component" value="Unassembled WGS sequence"/>
</dbReference>
<dbReference type="PhylomeDB" id="B4HZF7"/>
<evidence type="ECO:0000259" key="11">
    <source>
        <dbReference type="PROSITE" id="PS50240"/>
    </source>
</evidence>
<dbReference type="InterPro" id="IPR009003">
    <property type="entry name" value="Peptidase_S1_PA"/>
</dbReference>
<evidence type="ECO:0000256" key="5">
    <source>
        <dbReference type="ARBA" id="ARBA00022801"/>
    </source>
</evidence>
<comment type="subcellular location">
    <subcellularLocation>
        <location evidence="1">Secreted</location>
        <location evidence="1">Extracellular space</location>
    </subcellularLocation>
</comment>
<dbReference type="Pfam" id="PF00089">
    <property type="entry name" value="Trypsin"/>
    <property type="match status" value="1"/>
</dbReference>
<dbReference type="InterPro" id="IPR043504">
    <property type="entry name" value="Peptidase_S1_PA_chymotrypsin"/>
</dbReference>
<keyword evidence="4" id="KW-0732">Signal</keyword>
<evidence type="ECO:0000256" key="1">
    <source>
        <dbReference type="ARBA" id="ARBA00004239"/>
    </source>
</evidence>
<dbReference type="GO" id="GO:0006508">
    <property type="term" value="P:proteolysis"/>
    <property type="evidence" value="ECO:0007669"/>
    <property type="project" value="UniProtKB-KW"/>
</dbReference>
<keyword evidence="7" id="KW-0865">Zymogen</keyword>
<dbReference type="HOGENOM" id="CLU_006842_7_1_1"/>
<keyword evidence="13" id="KW-1185">Reference proteome</keyword>
<dbReference type="MEROPS" id="S01.A62"/>
<keyword evidence="3" id="KW-0645">Protease</keyword>
<dbReference type="OMA" id="GTDACQM"/>
<evidence type="ECO:0000256" key="8">
    <source>
        <dbReference type="ARBA" id="ARBA00023157"/>
    </source>
</evidence>
<keyword evidence="5" id="KW-0378">Hydrolase</keyword>
<keyword evidence="8" id="KW-1015">Disulfide bond</keyword>
<dbReference type="PANTHER" id="PTHR24276">
    <property type="entry name" value="POLYSERASE-RELATED"/>
    <property type="match status" value="1"/>
</dbReference>
<evidence type="ECO:0000256" key="2">
    <source>
        <dbReference type="ARBA" id="ARBA00007664"/>
    </source>
</evidence>
<protein>
    <recommendedName>
        <fullName evidence="10">trypsin</fullName>
        <ecNumber evidence="10">3.4.21.4</ecNumber>
    </recommendedName>
</protein>
<dbReference type="FunFam" id="2.40.10.10:FF:000272">
    <property type="entry name" value="GG11998"/>
    <property type="match status" value="1"/>
</dbReference>
<proteinExistence type="inferred from homology"/>
<dbReference type="InterPro" id="IPR001254">
    <property type="entry name" value="Trypsin_dom"/>
</dbReference>
<evidence type="ECO:0000256" key="6">
    <source>
        <dbReference type="ARBA" id="ARBA00022825"/>
    </source>
</evidence>
<accession>B4HZF7</accession>
<dbReference type="STRING" id="7238.B4HZF7"/>
<evidence type="ECO:0000256" key="7">
    <source>
        <dbReference type="ARBA" id="ARBA00023145"/>
    </source>
</evidence>
<dbReference type="CDD" id="cd00190">
    <property type="entry name" value="Tryp_SPc"/>
    <property type="match status" value="1"/>
</dbReference>
<name>B4HZF7_DROSE</name>
<dbReference type="GO" id="GO:0005576">
    <property type="term" value="C:extracellular region"/>
    <property type="evidence" value="ECO:0007669"/>
    <property type="project" value="UniProtKB-SubCell"/>
</dbReference>
<dbReference type="InterPro" id="IPR050430">
    <property type="entry name" value="Peptidase_S1"/>
</dbReference>
<evidence type="ECO:0000256" key="4">
    <source>
        <dbReference type="ARBA" id="ARBA00022729"/>
    </source>
</evidence>
<comment type="similarity">
    <text evidence="2">Belongs to the peptidase S1 family.</text>
</comment>